<evidence type="ECO:0000259" key="8">
    <source>
        <dbReference type="Pfam" id="PF01425"/>
    </source>
</evidence>
<dbReference type="BioCyc" id="PCHR:PC20G11140-MONOMER"/>
<gene>
    <name evidence="9" type="ORF">Pc20g11140</name>
    <name evidence="9" type="ORF">PCH_Pc20g11140</name>
</gene>
<dbReference type="GO" id="GO:0004040">
    <property type="term" value="F:amidase activity"/>
    <property type="evidence" value="ECO:0007669"/>
    <property type="project" value="UniProtKB-EC"/>
</dbReference>
<dbReference type="OrthoDB" id="6428749at2759"/>
<dbReference type="EC" id="3.5.1.4" evidence="3"/>
<proteinExistence type="inferred from homology"/>
<dbReference type="InterPro" id="IPR023631">
    <property type="entry name" value="Amidase_dom"/>
</dbReference>
<feature type="active site" description="Acyl-ester intermediate" evidence="5">
    <location>
        <position position="246"/>
    </location>
</feature>
<dbReference type="VEuPathDB" id="FungiDB:PCH_Pc20g11140"/>
<feature type="binding site" evidence="6">
    <location>
        <position position="196"/>
    </location>
    <ligand>
        <name>substrate</name>
    </ligand>
</feature>
<dbReference type="eggNOG" id="KOG1212">
    <property type="taxonomic scope" value="Eukaryota"/>
</dbReference>
<keyword evidence="4" id="KW-0378">Hydrolase</keyword>
<reference evidence="9 10" key="1">
    <citation type="journal article" date="2008" name="Nat. Biotechnol.">
        <title>Genome sequencing and analysis of the filamentous fungus Penicillium chrysogenum.</title>
        <authorList>
            <person name="van den Berg M.A."/>
            <person name="Albang R."/>
            <person name="Albermann K."/>
            <person name="Badger J.H."/>
            <person name="Daran J.-M."/>
            <person name="Driessen A.J.M."/>
            <person name="Garcia-Estrada C."/>
            <person name="Fedorova N.D."/>
            <person name="Harris D.M."/>
            <person name="Heijne W.H.M."/>
            <person name="Joardar V.S."/>
            <person name="Kiel J.A.K.W."/>
            <person name="Kovalchuk A."/>
            <person name="Martin J.F."/>
            <person name="Nierman W.C."/>
            <person name="Nijland J.G."/>
            <person name="Pronk J.T."/>
            <person name="Roubos J.A."/>
            <person name="van der Klei I.J."/>
            <person name="van Peij N.N.M.E."/>
            <person name="Veenhuis M."/>
            <person name="von Doehren H."/>
            <person name="Wagner C."/>
            <person name="Wortman J.R."/>
            <person name="Bovenberg R.A.L."/>
        </authorList>
    </citation>
    <scope>NUCLEOTIDE SEQUENCE [LARGE SCALE GENOMIC DNA]</scope>
    <source>
        <strain evidence="10">ATCC 28089 / DSM 1075 / NRRL 1951 / Wisconsin 54-1255</strain>
    </source>
</reference>
<dbReference type="STRING" id="500485.B6HG51"/>
<dbReference type="PIRSF" id="PIRSF001221">
    <property type="entry name" value="Amidase_fungi"/>
    <property type="match status" value="1"/>
</dbReference>
<evidence type="ECO:0000256" key="7">
    <source>
        <dbReference type="SAM" id="MobiDB-lite"/>
    </source>
</evidence>
<dbReference type="HOGENOM" id="CLU_009600_9_2_1"/>
<dbReference type="InterPro" id="IPR036928">
    <property type="entry name" value="AS_sf"/>
</dbReference>
<dbReference type="Proteomes" id="UP000000724">
    <property type="component" value="Contig Pc00c20"/>
</dbReference>
<protein>
    <recommendedName>
        <fullName evidence="3">amidase</fullName>
        <ecNumber evidence="3">3.5.1.4</ecNumber>
    </recommendedName>
</protein>
<dbReference type="InterPro" id="IPR020556">
    <property type="entry name" value="Amidase_CS"/>
</dbReference>
<dbReference type="PANTHER" id="PTHR46072:SF1">
    <property type="entry name" value="AMIDASE"/>
    <property type="match status" value="1"/>
</dbReference>
<feature type="binding site" evidence="6">
    <location>
        <position position="222"/>
    </location>
    <ligand>
        <name>substrate</name>
    </ligand>
</feature>
<organism evidence="9 10">
    <name type="scientific">Penicillium rubens (strain ATCC 28089 / DSM 1075 / NRRL 1951 / Wisconsin 54-1255)</name>
    <name type="common">Penicillium chrysogenum</name>
    <dbReference type="NCBI Taxonomy" id="500485"/>
    <lineage>
        <taxon>Eukaryota</taxon>
        <taxon>Fungi</taxon>
        <taxon>Dikarya</taxon>
        <taxon>Ascomycota</taxon>
        <taxon>Pezizomycotina</taxon>
        <taxon>Eurotiomycetes</taxon>
        <taxon>Eurotiomycetidae</taxon>
        <taxon>Eurotiales</taxon>
        <taxon>Aspergillaceae</taxon>
        <taxon>Penicillium</taxon>
        <taxon>Penicillium chrysogenum species complex</taxon>
    </lineage>
</organism>
<evidence type="ECO:0000256" key="3">
    <source>
        <dbReference type="ARBA" id="ARBA00012922"/>
    </source>
</evidence>
<dbReference type="OMA" id="QGLYSIC"/>
<comment type="similarity">
    <text evidence="2">Belongs to the amidase family.</text>
</comment>
<evidence type="ECO:0000256" key="6">
    <source>
        <dbReference type="PIRSR" id="PIRSR001221-2"/>
    </source>
</evidence>
<dbReference type="AlphaFoldDB" id="B6HG51"/>
<feature type="binding site" evidence="6">
    <location>
        <begin position="243"/>
        <end position="246"/>
    </location>
    <ligand>
        <name>substrate</name>
    </ligand>
</feature>
<feature type="region of interest" description="Disordered" evidence="7">
    <location>
        <begin position="1"/>
        <end position="20"/>
    </location>
</feature>
<dbReference type="PANTHER" id="PTHR46072">
    <property type="entry name" value="AMIDASE-RELATED-RELATED"/>
    <property type="match status" value="1"/>
</dbReference>
<name>B6HG51_PENRW</name>
<feature type="active site" description="Charge relay system" evidence="5">
    <location>
        <position position="147"/>
    </location>
</feature>
<dbReference type="Pfam" id="PF01425">
    <property type="entry name" value="Amidase"/>
    <property type="match status" value="1"/>
</dbReference>
<evidence type="ECO:0000256" key="2">
    <source>
        <dbReference type="ARBA" id="ARBA00009199"/>
    </source>
</evidence>
<feature type="active site" description="Charge relay system" evidence="5">
    <location>
        <position position="222"/>
    </location>
</feature>
<accession>B6HG51</accession>
<evidence type="ECO:0000313" key="9">
    <source>
        <dbReference type="EMBL" id="CAP86443.1"/>
    </source>
</evidence>
<sequence>MTIETPPQEQPQEHKTPPWNNRVLEKRATQLTLIPSAWHLPAPLFANPPASSIDTIRASCILSADELSWTEKADIRDLVELVKSGRVTSEALTTAFCKRAAIAQQVTKCLTEIFFDKALQRARKLDNYLMRTGEVVGPLHGIPVSVKDRFDVEGFDTTVGWVGLTNKPAKSNSSIVQLLESMGAVLYVKTNVPQSLMMSDSYNHVFGQSVNAFNHALISGGSSGGEGAPLGSRGSVLGIGTDIGGSIRVPSNLQGLYSICPTTGRVPWDCSFSHQHYLIPPVAGPMATSLATTEYFMESLLASSPWNVDPNVVPIPWRKELAIPPANRKLRLGVVFDDGVVKPQPPVARAMRETVDALRAAGHEGMVVGKETDHLSHEEREQFERTKLTLQTAVLKQWVSSEIDALLMPVLPWVGYKPKTWVRSKQWLGYTAMWNMLDYAGVTVPVARADRGLDSAGSGCNPEWEGHSIRNESDLFNYSQYDADLVHGMPICVQIVGGRFGEEKAVAVGKVVDGLMNPTPFHP</sequence>
<dbReference type="Gene3D" id="3.90.1300.10">
    <property type="entry name" value="Amidase signature (AS) domain"/>
    <property type="match status" value="1"/>
</dbReference>
<keyword evidence="10" id="KW-1185">Reference proteome</keyword>
<evidence type="ECO:0000256" key="5">
    <source>
        <dbReference type="PIRSR" id="PIRSR001221-1"/>
    </source>
</evidence>
<dbReference type="PROSITE" id="PS00571">
    <property type="entry name" value="AMIDASES"/>
    <property type="match status" value="1"/>
</dbReference>
<evidence type="ECO:0000256" key="1">
    <source>
        <dbReference type="ARBA" id="ARBA00001311"/>
    </source>
</evidence>
<dbReference type="SUPFAM" id="SSF75304">
    <property type="entry name" value="Amidase signature (AS) enzymes"/>
    <property type="match status" value="1"/>
</dbReference>
<comment type="catalytic activity">
    <reaction evidence="1">
        <text>a monocarboxylic acid amide + H2O = a monocarboxylate + NH4(+)</text>
        <dbReference type="Rhea" id="RHEA:12020"/>
        <dbReference type="ChEBI" id="CHEBI:15377"/>
        <dbReference type="ChEBI" id="CHEBI:28938"/>
        <dbReference type="ChEBI" id="CHEBI:35757"/>
        <dbReference type="ChEBI" id="CHEBI:83628"/>
        <dbReference type="EC" id="3.5.1.4"/>
    </reaction>
</comment>
<dbReference type="EMBL" id="AM920435">
    <property type="protein sequence ID" value="CAP86443.1"/>
    <property type="molecule type" value="Genomic_DNA"/>
</dbReference>
<evidence type="ECO:0000313" key="10">
    <source>
        <dbReference type="Proteomes" id="UP000000724"/>
    </source>
</evidence>
<evidence type="ECO:0000256" key="4">
    <source>
        <dbReference type="ARBA" id="ARBA00022801"/>
    </source>
</evidence>
<feature type="domain" description="Amidase" evidence="8">
    <location>
        <begin position="92"/>
        <end position="364"/>
    </location>
</feature>